<dbReference type="Pfam" id="PF11795">
    <property type="entry name" value="DUF3322"/>
    <property type="match status" value="1"/>
</dbReference>
<dbReference type="Proteomes" id="UP000254867">
    <property type="component" value="Unassembled WGS sequence"/>
</dbReference>
<accession>A0A377HY68</accession>
<dbReference type="InterPro" id="IPR014544">
    <property type="entry name" value="UCP028408"/>
</dbReference>
<proteinExistence type="predicted"/>
<dbReference type="EMBL" id="UGHH01000002">
    <property type="protein sequence ID" value="STO63236.1"/>
    <property type="molecule type" value="Genomic_DNA"/>
</dbReference>
<evidence type="ECO:0000259" key="1">
    <source>
        <dbReference type="Pfam" id="PF09983"/>
    </source>
</evidence>
<dbReference type="Pfam" id="PF09983">
    <property type="entry name" value="JetD_C"/>
    <property type="match status" value="1"/>
</dbReference>
<name>A0A377HY68_HAEPH</name>
<evidence type="ECO:0000313" key="4">
    <source>
        <dbReference type="Proteomes" id="UP000254867"/>
    </source>
</evidence>
<dbReference type="InterPro" id="IPR024534">
    <property type="entry name" value="JetD_C"/>
</dbReference>
<sequence>MWTTEKEIKQALEKQWDKGIFLASLLNQNTLFPFKLKLSKPTHKDITDNFNLVRKWVEQLANIDFIQIEWKSISHRIQGEQKMPNAIFIQDLTTLLKVLKKEKVYQQFLTIIQQTESEQPILLNWLEKYPFKALSVAFEWQKILSVVAWIKLHLNPHIYLRQVDIPKIHTKFIEQHRAILTELFDVVLPENAINQAFSGVNNFIARYGFLEKNLSVRFRNLDKERSIFPNILQSDVTLDVESFAKLNPDIQRIIIVENETTYLSLPEVENTWAIWGAGYGWQALAQAKWLNQCEIFYWGDLDTHGFAILDRLRKHFPHTLSFLMDQKTLLNYPDFWSKESKPKTESLTRLTEDELQLYLALQHHQFGQNVRLEQEFIPFSVVKSAIEKMINGKNREKK</sequence>
<dbReference type="InterPro" id="IPR024537">
    <property type="entry name" value="DUF3322"/>
</dbReference>
<reference evidence="3 4" key="1">
    <citation type="submission" date="2018-06" db="EMBL/GenBank/DDBJ databases">
        <authorList>
            <consortium name="Pathogen Informatics"/>
            <person name="Doyle S."/>
        </authorList>
    </citation>
    <scope>NUCLEOTIDE SEQUENCE [LARGE SCALE GENOMIC DNA]</scope>
    <source>
        <strain evidence="3 4">NCTC10794</strain>
    </source>
</reference>
<gene>
    <name evidence="3" type="ORF">NCTC10794_00246</name>
</gene>
<evidence type="ECO:0000259" key="2">
    <source>
        <dbReference type="Pfam" id="PF11795"/>
    </source>
</evidence>
<dbReference type="PIRSF" id="PIRSF028408">
    <property type="entry name" value="UCP028408"/>
    <property type="match status" value="1"/>
</dbReference>
<protein>
    <submittedName>
        <fullName evidence="3">Uncharacterized protein conserved in bacteria</fullName>
    </submittedName>
</protein>
<feature type="domain" description="DUF3322" evidence="2">
    <location>
        <begin position="6"/>
        <end position="185"/>
    </location>
</feature>
<evidence type="ECO:0000313" key="3">
    <source>
        <dbReference type="EMBL" id="STO63236.1"/>
    </source>
</evidence>
<feature type="domain" description="Wadjet protein JetD C-terminal" evidence="1">
    <location>
        <begin position="208"/>
        <end position="385"/>
    </location>
</feature>
<dbReference type="RefSeq" id="WP_119222018.1">
    <property type="nucleotide sequence ID" value="NZ_UGHH01000002.1"/>
</dbReference>
<dbReference type="AlphaFoldDB" id="A0A377HY68"/>
<organism evidence="3 4">
    <name type="scientific">Haemophilus parahaemolyticus</name>
    <dbReference type="NCBI Taxonomy" id="735"/>
    <lineage>
        <taxon>Bacteria</taxon>
        <taxon>Pseudomonadati</taxon>
        <taxon>Pseudomonadota</taxon>
        <taxon>Gammaproteobacteria</taxon>
        <taxon>Pasteurellales</taxon>
        <taxon>Pasteurellaceae</taxon>
        <taxon>Haemophilus</taxon>
    </lineage>
</organism>